<reference evidence="2" key="1">
    <citation type="journal article" date="2015" name="Nature">
        <title>Complex archaea that bridge the gap between prokaryotes and eukaryotes.</title>
        <authorList>
            <person name="Spang A."/>
            <person name="Saw J.H."/>
            <person name="Jorgensen S.L."/>
            <person name="Zaremba-Niedzwiedzka K."/>
            <person name="Martijn J."/>
            <person name="Lind A.E."/>
            <person name="van Eijk R."/>
            <person name="Schleper C."/>
            <person name="Guy L."/>
            <person name="Ettema T.J."/>
        </authorList>
    </citation>
    <scope>NUCLEOTIDE SEQUENCE</scope>
</reference>
<dbReference type="EMBL" id="LAZR01000143">
    <property type="protein sequence ID" value="KKN86922.1"/>
    <property type="molecule type" value="Genomic_DNA"/>
</dbReference>
<feature type="region of interest" description="Disordered" evidence="1">
    <location>
        <begin position="486"/>
        <end position="515"/>
    </location>
</feature>
<evidence type="ECO:0008006" key="3">
    <source>
        <dbReference type="Google" id="ProtNLM"/>
    </source>
</evidence>
<name>A0A0F9UHT7_9ZZZZ</name>
<dbReference type="AlphaFoldDB" id="A0A0F9UHT7"/>
<accession>A0A0F9UHT7</accession>
<dbReference type="InterPro" id="IPR027417">
    <property type="entry name" value="P-loop_NTPase"/>
</dbReference>
<evidence type="ECO:0000313" key="2">
    <source>
        <dbReference type="EMBL" id="KKN86922.1"/>
    </source>
</evidence>
<gene>
    <name evidence="2" type="ORF">LCGC14_0264850</name>
</gene>
<dbReference type="Gene3D" id="3.30.420.240">
    <property type="match status" value="1"/>
</dbReference>
<sequence length="515" mass="59292">MNKYRDEAPQPFTEEERLNIQLGKSFFWWFLETIFIKSFEGLTFTGHEGQREPFEFSNIHREWAVLAQFNPRMCLQAPRAHLKTTVIGQGGPFWLMFKAADNELVDGIYFSYKAELANEKVAALKRLILTNPYCRFWRDLKPTSENIIDFLVDWGDGPIAEVTLKGSGIKSATRGRHPKFVICDDILSDFSNPLASTELRLINRIFRQTIMSLPSNPDDILWLVGTPQAYDDILYQLAANEDWMWLIYPAISDWVKQKTQWPEKFDFERLTRIRKNIGETAFEVEYQLTPITVTDQFLTREDVLLAVDPQLSPWPVGKNFVNLDKLGTYAGMDIGKMVHPSHVSIFLEMPSGTLIQLYQRFLDNTNYVQQVKILNALAIKFQLTRGYYDNTRNELDDRGLSKRWRGRTFTNKLKADIAVKLEKRVFAESHEKGILLLGDERQIRSIVMVRKDLKADETPDGHGDAFWSNALAVKAADDGPVLVDIGSADPRSSLMKNQRQESPRDTIWRQLGGNQ</sequence>
<evidence type="ECO:0000256" key="1">
    <source>
        <dbReference type="SAM" id="MobiDB-lite"/>
    </source>
</evidence>
<comment type="caution">
    <text evidence="2">The sequence shown here is derived from an EMBL/GenBank/DDBJ whole genome shotgun (WGS) entry which is preliminary data.</text>
</comment>
<dbReference type="Gene3D" id="3.40.50.300">
    <property type="entry name" value="P-loop containing nucleotide triphosphate hydrolases"/>
    <property type="match status" value="1"/>
</dbReference>
<protein>
    <recommendedName>
        <fullName evidence="3">Terminase large subunit gp17-like C-terminal domain-containing protein</fullName>
    </recommendedName>
</protein>
<organism evidence="2">
    <name type="scientific">marine sediment metagenome</name>
    <dbReference type="NCBI Taxonomy" id="412755"/>
    <lineage>
        <taxon>unclassified sequences</taxon>
        <taxon>metagenomes</taxon>
        <taxon>ecological metagenomes</taxon>
    </lineage>
</organism>
<feature type="compositionally biased region" description="Basic and acidic residues" evidence="1">
    <location>
        <begin position="498"/>
        <end position="507"/>
    </location>
</feature>
<proteinExistence type="predicted"/>